<organism evidence="2">
    <name type="scientific">Bacillus mycoides</name>
    <dbReference type="NCBI Taxonomy" id="1405"/>
    <lineage>
        <taxon>Bacteria</taxon>
        <taxon>Bacillati</taxon>
        <taxon>Bacillota</taxon>
        <taxon>Bacilli</taxon>
        <taxon>Bacillales</taxon>
        <taxon>Bacillaceae</taxon>
        <taxon>Bacillus</taxon>
        <taxon>Bacillus cereus group</taxon>
    </lineage>
</organism>
<dbReference type="Proteomes" id="UP000001753">
    <property type="component" value="Chromosome"/>
</dbReference>
<feature type="region of interest" description="Disordered" evidence="1">
    <location>
        <begin position="1"/>
        <end position="26"/>
    </location>
</feature>
<evidence type="ECO:0000256" key="1">
    <source>
        <dbReference type="SAM" id="MobiDB-lite"/>
    </source>
</evidence>
<proteinExistence type="predicted"/>
<gene>
    <name evidence="2" type="ORF">bcere0026_8080</name>
</gene>
<feature type="compositionally biased region" description="Polar residues" evidence="1">
    <location>
        <begin position="1"/>
        <end position="11"/>
    </location>
</feature>
<protein>
    <submittedName>
        <fullName evidence="2">Uncharacterized protein</fullName>
    </submittedName>
</protein>
<dbReference type="HOGENOM" id="CLU_3265359_0_0_9"/>
<comment type="caution">
    <text evidence="2">The sequence shown here is derived from an EMBL/GenBank/DDBJ whole genome shotgun (WGS) entry which is preliminary data.</text>
</comment>
<sequence length="41" mass="4771">MNNNGEMQKNASDLEGNKTANEDKKRRKVIFYHLRMGAFTL</sequence>
<accession>C2XQ55</accession>
<name>C2XQ55_BACMY</name>
<dbReference type="EMBL" id="ACMP01000034">
    <property type="protein sequence ID" value="EEL72185.1"/>
    <property type="molecule type" value="Genomic_DNA"/>
</dbReference>
<evidence type="ECO:0000313" key="2">
    <source>
        <dbReference type="EMBL" id="EEL72185.1"/>
    </source>
</evidence>
<dbReference type="AlphaFoldDB" id="C2XQ55"/>
<reference evidence="2" key="1">
    <citation type="journal article" date="2012" name="Genome Res.">
        <title>Genomic characterization of the Bacillus cereus sensu lato species: Backdrop to the evolution of Bacillus anthracis.</title>
        <authorList>
            <person name="Zwick M.E."/>
            <person name="Joseph S.J."/>
            <person name="Didelot X."/>
            <person name="Chen P.E."/>
            <person name="Bishop-Lilly K.A."/>
            <person name="Stewart A.C."/>
            <person name="Willner K."/>
            <person name="Nolan N."/>
            <person name="Lentz S."/>
            <person name="Thomason M.K."/>
            <person name="Sozhamannan S."/>
            <person name="Mateczun A.J."/>
            <person name="Du L."/>
            <person name="Read T.D."/>
        </authorList>
    </citation>
    <scope>NUCLEOTIDE SEQUENCE [LARGE SCALE GENOMIC DNA]</scope>
    <source>
        <strain evidence="2">AH603</strain>
    </source>
</reference>